<dbReference type="GeneID" id="78341491"/>
<keyword evidence="2" id="KW-1185">Reference proteome</keyword>
<accession>A0A4Y1XQ69</accession>
<name>A0A3D3YKN0_9BACT</name>
<dbReference type="SUPFAM" id="SSF102829">
    <property type="entry name" value="Cell division protein ZapA-like"/>
    <property type="match status" value="1"/>
</dbReference>
<dbReference type="Proteomes" id="UP000318946">
    <property type="component" value="Chromosome"/>
</dbReference>
<organism evidence="1 2">
    <name type="scientific">Alistipes communis</name>
    <dbReference type="NCBI Taxonomy" id="2585118"/>
    <lineage>
        <taxon>Bacteria</taxon>
        <taxon>Pseudomonadati</taxon>
        <taxon>Bacteroidota</taxon>
        <taxon>Bacteroidia</taxon>
        <taxon>Bacteroidales</taxon>
        <taxon>Rikenellaceae</taxon>
        <taxon>Alistipes</taxon>
    </lineage>
</organism>
<dbReference type="Pfam" id="PF05164">
    <property type="entry name" value="ZapA"/>
    <property type="match status" value="1"/>
</dbReference>
<dbReference type="AlphaFoldDB" id="A0A3D3YKN0"/>
<sequence>MAKQNITVKIIGKPYPLAIDGEKEELYRLAEREINAYVTRIEQAHFKGFSKEDCLAMAAFQIAVAKLALAQSREVGDEEVKTLAALGGELESYLDALR</sequence>
<proteinExistence type="predicted"/>
<dbReference type="InterPro" id="IPR007838">
    <property type="entry name" value="Cell_div_ZapA-like"/>
</dbReference>
<dbReference type="EMBL" id="AP019735">
    <property type="protein sequence ID" value="BBL03462.1"/>
    <property type="molecule type" value="Genomic_DNA"/>
</dbReference>
<evidence type="ECO:0000313" key="2">
    <source>
        <dbReference type="Proteomes" id="UP000318946"/>
    </source>
</evidence>
<dbReference type="OrthoDB" id="1495773at2"/>
<dbReference type="InterPro" id="IPR036192">
    <property type="entry name" value="Cell_div_ZapA-like_sf"/>
</dbReference>
<protein>
    <submittedName>
        <fullName evidence="1">Uncharacterized protein</fullName>
    </submittedName>
</protein>
<accession>A0A4Y1WRD9</accession>
<dbReference type="KEGG" id="acou:A5CBH24_07750"/>
<dbReference type="STRING" id="1118061.GCA_000311925_02586"/>
<dbReference type="RefSeq" id="WP_019131558.1">
    <property type="nucleotide sequence ID" value="NZ_AP019735.1"/>
</dbReference>
<gene>
    <name evidence="1" type="ORF">A5CBH24_07750</name>
</gene>
<evidence type="ECO:0000313" key="1">
    <source>
        <dbReference type="EMBL" id="BBL03462.1"/>
    </source>
</evidence>
<accession>A0A3D3YKN0</accession>
<reference evidence="2" key="1">
    <citation type="submission" date="2019-06" db="EMBL/GenBank/DDBJ databases">
        <title>Alistipes onderdonkii subsp. vulgaris subsp. nov., Alistipes dispar sp. nov. and Alistipes communis sp. nov., isolated from human faeces, and creation of Alistipes onderdonkii subsp. onderdonkii subsp. nov.</title>
        <authorList>
            <person name="Sakamoto M."/>
            <person name="Ikeyama N."/>
            <person name="Ogata Y."/>
            <person name="Suda W."/>
            <person name="Iino T."/>
            <person name="Hattori M."/>
            <person name="Ohkuma M."/>
        </authorList>
    </citation>
    <scope>NUCLEOTIDE SEQUENCE [LARGE SCALE GENOMIC DNA]</scope>
    <source>
        <strain evidence="2">5CBH24</strain>
    </source>
</reference>